<sequence>MTQEDVSHHVANQLMTEMARSLSESHSKFSGWLLAGSSAIFGLILANLDSVSTFVAIDAVKSGTTYLLWSLIVAVVHRWLFSIVQAGIQGGDRGAQMDQQIRAGNYSYNQEVLCSEIENASFYPAKWIIRWQYRRLKNGDITVAGRQHLKLAQIQGFCLLLQILLAVASVAVLVSGLNA</sequence>
<name>A0ABT7IG46_9GAMM</name>
<feature type="transmembrane region" description="Helical" evidence="1">
    <location>
        <begin position="29"/>
        <end position="46"/>
    </location>
</feature>
<protein>
    <recommendedName>
        <fullName evidence="4">SMODS and SLOG-associating 2TM effector domain-containing protein</fullName>
    </recommendedName>
</protein>
<gene>
    <name evidence="2" type="ORF">QPM17_18560</name>
</gene>
<keyword evidence="1" id="KW-0472">Membrane</keyword>
<accession>A0ABT7IG46</accession>
<evidence type="ECO:0008006" key="4">
    <source>
        <dbReference type="Google" id="ProtNLM"/>
    </source>
</evidence>
<evidence type="ECO:0000313" key="2">
    <source>
        <dbReference type="EMBL" id="MDL0433147.1"/>
    </source>
</evidence>
<keyword evidence="1" id="KW-1133">Transmembrane helix</keyword>
<organism evidence="2 3">
    <name type="scientific">Marinobacter azerbaijanicus</name>
    <dbReference type="NCBI Taxonomy" id="3050455"/>
    <lineage>
        <taxon>Bacteria</taxon>
        <taxon>Pseudomonadati</taxon>
        <taxon>Pseudomonadota</taxon>
        <taxon>Gammaproteobacteria</taxon>
        <taxon>Pseudomonadales</taxon>
        <taxon>Marinobacteraceae</taxon>
        <taxon>Marinobacter</taxon>
    </lineage>
</organism>
<proteinExistence type="predicted"/>
<reference evidence="2 3" key="1">
    <citation type="submission" date="2023-06" db="EMBL/GenBank/DDBJ databases">
        <title>Marinobacter azerbaijanicus a moderately halophilic, isolated from Urmia Lake in Azerbaijan region of Iran.</title>
        <authorList>
            <person name="Sanchez-Porro C."/>
            <person name="Aghdam E.M."/>
            <person name="Saheb S.M."/>
            <person name="Tarhriz V."/>
            <person name="Kazemi E."/>
            <person name="Ammozegar M.A."/>
            <person name="Ventosa A."/>
            <person name="Hejazi M.S."/>
        </authorList>
    </citation>
    <scope>NUCLEOTIDE SEQUENCE [LARGE SCALE GENOMIC DNA]</scope>
    <source>
        <strain evidence="2 3">TBZ242</strain>
    </source>
</reference>
<feature type="transmembrane region" description="Helical" evidence="1">
    <location>
        <begin position="66"/>
        <end position="88"/>
    </location>
</feature>
<dbReference type="Proteomes" id="UP001227964">
    <property type="component" value="Unassembled WGS sequence"/>
</dbReference>
<keyword evidence="1" id="KW-0812">Transmembrane</keyword>
<dbReference type="RefSeq" id="WP_285392681.1">
    <property type="nucleotide sequence ID" value="NZ_JASSVS010000011.1"/>
</dbReference>
<evidence type="ECO:0000256" key="1">
    <source>
        <dbReference type="SAM" id="Phobius"/>
    </source>
</evidence>
<evidence type="ECO:0000313" key="3">
    <source>
        <dbReference type="Proteomes" id="UP001227964"/>
    </source>
</evidence>
<keyword evidence="3" id="KW-1185">Reference proteome</keyword>
<dbReference type="EMBL" id="JASSVS010000011">
    <property type="protein sequence ID" value="MDL0433147.1"/>
    <property type="molecule type" value="Genomic_DNA"/>
</dbReference>
<feature type="transmembrane region" description="Helical" evidence="1">
    <location>
        <begin position="156"/>
        <end position="177"/>
    </location>
</feature>
<comment type="caution">
    <text evidence="2">The sequence shown here is derived from an EMBL/GenBank/DDBJ whole genome shotgun (WGS) entry which is preliminary data.</text>
</comment>